<keyword evidence="4 6" id="KW-0788">Thiol protease</keyword>
<dbReference type="Gene3D" id="2.60.120.380">
    <property type="match status" value="1"/>
</dbReference>
<dbReference type="Pfam" id="PF00168">
    <property type="entry name" value="C2"/>
    <property type="match status" value="1"/>
</dbReference>
<sequence>MGVEKWKKQSYNKIQKQCIALGKLWEDPLFPPNDGSLALTKTSYSNIVWKRPSELCENPKLFVEKASSKDVTQGSLGNCWFVAACSALATVKPLWKEVVPDYKLQEWDDTERERYAGIFHFRFWRGGSWIDVCVDDKLPTINNQLLFCHSTTENEFWSALLEKAYAKLCGSYGALHGGNLCDALVDFTSGLSEMIELKENGYKTDETARNKLRKQLLRKHEEHALMCCAISARDSSEFEVRTKTGLVVGHAYGITAVQEINLGSTGLLSLFNSTEWNRISLSEKEKLGLTFEEDGEFWMQFEDFVAEFTDLSICHLINTSFFTWRKTWRETFFKGEWTRPNLAGGCPNHESFLQNPQYIFTVPSDDMEIIVQVLQTDKRGSAATYNSIGFHVMKVEENREYRIHTRKKKVVTSDYVNTRSVFFQGTLNKGRHALIPTTFEPNIETGFILRIFAEEYINVVELTEDHPMPMWICAPFCTVPTCVTSIVVTKATQLTQSENTYCIIKVEGESLTSEVVYNSQDPEWNLSGVFFRYNLSKPIFVELWEKKILRDRFLGCAVVTSAADNDTISMKCPLVGKGKNKNDKHPGFIHLQVATYEDLKTL</sequence>
<keyword evidence="10" id="KW-1185">Reference proteome</keyword>
<dbReference type="SUPFAM" id="SSF49758">
    <property type="entry name" value="Calpain large subunit, middle domain (domain III)"/>
    <property type="match status" value="1"/>
</dbReference>
<dbReference type="GO" id="GO:0004198">
    <property type="term" value="F:calcium-dependent cysteine-type endopeptidase activity"/>
    <property type="evidence" value="ECO:0007669"/>
    <property type="project" value="InterPro"/>
</dbReference>
<evidence type="ECO:0000259" key="8">
    <source>
        <dbReference type="PROSITE" id="PS50203"/>
    </source>
</evidence>
<evidence type="ECO:0000256" key="1">
    <source>
        <dbReference type="ARBA" id="ARBA00007623"/>
    </source>
</evidence>
<dbReference type="SUPFAM" id="SSF49562">
    <property type="entry name" value="C2 domain (Calcium/lipid-binding domain, CaLB)"/>
    <property type="match status" value="1"/>
</dbReference>
<dbReference type="Proteomes" id="UP001151699">
    <property type="component" value="Chromosome A"/>
</dbReference>
<dbReference type="CDD" id="cd00214">
    <property type="entry name" value="Calpain_III"/>
    <property type="match status" value="1"/>
</dbReference>
<accession>A0A9Q0NEK5</accession>
<comment type="similarity">
    <text evidence="1">Belongs to the peptidase C2 family.</text>
</comment>
<reference evidence="9" key="1">
    <citation type="submission" date="2022-07" db="EMBL/GenBank/DDBJ databases">
        <authorList>
            <person name="Trinca V."/>
            <person name="Uliana J.V.C."/>
            <person name="Torres T.T."/>
            <person name="Ward R.J."/>
            <person name="Monesi N."/>
        </authorList>
    </citation>
    <scope>NUCLEOTIDE SEQUENCE</scope>
    <source>
        <strain evidence="9">HSMRA1968</strain>
        <tissue evidence="9">Whole embryos</tissue>
    </source>
</reference>
<proteinExistence type="inferred from homology"/>
<dbReference type="Gene3D" id="2.60.40.150">
    <property type="entry name" value="C2 domain"/>
    <property type="match status" value="1"/>
</dbReference>
<evidence type="ECO:0000259" key="7">
    <source>
        <dbReference type="PROSITE" id="PS50004"/>
    </source>
</evidence>
<feature type="active site" evidence="5 6">
    <location>
        <position position="272"/>
    </location>
</feature>
<evidence type="ECO:0000256" key="4">
    <source>
        <dbReference type="ARBA" id="ARBA00022807"/>
    </source>
</evidence>
<organism evidence="9 10">
    <name type="scientific">Pseudolycoriella hygida</name>
    <dbReference type="NCBI Taxonomy" id="35572"/>
    <lineage>
        <taxon>Eukaryota</taxon>
        <taxon>Metazoa</taxon>
        <taxon>Ecdysozoa</taxon>
        <taxon>Arthropoda</taxon>
        <taxon>Hexapoda</taxon>
        <taxon>Insecta</taxon>
        <taxon>Pterygota</taxon>
        <taxon>Neoptera</taxon>
        <taxon>Endopterygota</taxon>
        <taxon>Diptera</taxon>
        <taxon>Nematocera</taxon>
        <taxon>Sciaroidea</taxon>
        <taxon>Sciaridae</taxon>
        <taxon>Pseudolycoriella</taxon>
    </lineage>
</organism>
<evidence type="ECO:0000256" key="5">
    <source>
        <dbReference type="PIRSR" id="PIRSR622684-1"/>
    </source>
</evidence>
<dbReference type="InterPro" id="IPR038765">
    <property type="entry name" value="Papain-like_cys_pep_sf"/>
</dbReference>
<dbReference type="InterPro" id="IPR000169">
    <property type="entry name" value="Pept_cys_AS"/>
</dbReference>
<evidence type="ECO:0000313" key="9">
    <source>
        <dbReference type="EMBL" id="KAJ6648840.1"/>
    </source>
</evidence>
<dbReference type="GO" id="GO:0006508">
    <property type="term" value="P:proteolysis"/>
    <property type="evidence" value="ECO:0007669"/>
    <property type="project" value="UniProtKB-KW"/>
</dbReference>
<dbReference type="AlphaFoldDB" id="A0A9Q0NEK5"/>
<dbReference type="PROSITE" id="PS50203">
    <property type="entry name" value="CALPAIN_CAT"/>
    <property type="match status" value="1"/>
</dbReference>
<dbReference type="InterPro" id="IPR022684">
    <property type="entry name" value="Calpain_cysteine_protease"/>
</dbReference>
<name>A0A9Q0NEK5_9DIPT</name>
<feature type="domain" description="Calpain catalytic" evidence="8">
    <location>
        <begin position="24"/>
        <end position="317"/>
    </location>
</feature>
<dbReference type="GO" id="GO:0005737">
    <property type="term" value="C:cytoplasm"/>
    <property type="evidence" value="ECO:0007669"/>
    <property type="project" value="TreeGrafter"/>
</dbReference>
<dbReference type="InterPro" id="IPR022683">
    <property type="entry name" value="Calpain_III"/>
</dbReference>
<evidence type="ECO:0000256" key="2">
    <source>
        <dbReference type="ARBA" id="ARBA00022670"/>
    </source>
</evidence>
<gene>
    <name evidence="9" type="primary">Capn5</name>
    <name evidence="9" type="ORF">Bhyg_04072</name>
</gene>
<dbReference type="Pfam" id="PF00648">
    <property type="entry name" value="Peptidase_C2"/>
    <property type="match status" value="1"/>
</dbReference>
<dbReference type="InterPro" id="IPR022682">
    <property type="entry name" value="Calpain_domain_III"/>
</dbReference>
<keyword evidence="2 6" id="KW-0645">Protease</keyword>
<dbReference type="PROSITE" id="PS50004">
    <property type="entry name" value="C2"/>
    <property type="match status" value="1"/>
</dbReference>
<dbReference type="SMART" id="SM00720">
    <property type="entry name" value="calpain_III"/>
    <property type="match status" value="1"/>
</dbReference>
<dbReference type="PANTHER" id="PTHR10183">
    <property type="entry name" value="CALPAIN"/>
    <property type="match status" value="1"/>
</dbReference>
<dbReference type="OrthoDB" id="424753at2759"/>
<dbReference type="EMBL" id="WJQU01000001">
    <property type="protein sequence ID" value="KAJ6648840.1"/>
    <property type="molecule type" value="Genomic_DNA"/>
</dbReference>
<dbReference type="InterPro" id="IPR000008">
    <property type="entry name" value="C2_dom"/>
</dbReference>
<dbReference type="Gene3D" id="3.90.70.10">
    <property type="entry name" value="Cysteine proteinases"/>
    <property type="match status" value="2"/>
</dbReference>
<feature type="active site" evidence="5 6">
    <location>
        <position position="250"/>
    </location>
</feature>
<evidence type="ECO:0000256" key="3">
    <source>
        <dbReference type="ARBA" id="ARBA00022801"/>
    </source>
</evidence>
<dbReference type="InterPro" id="IPR036213">
    <property type="entry name" value="Calpain_III_sf"/>
</dbReference>
<comment type="caution">
    <text evidence="9">The sequence shown here is derived from an EMBL/GenBank/DDBJ whole genome shotgun (WGS) entry which is preliminary data.</text>
</comment>
<dbReference type="SMART" id="SM00230">
    <property type="entry name" value="CysPc"/>
    <property type="match status" value="1"/>
</dbReference>
<feature type="active site" evidence="5 6">
    <location>
        <position position="79"/>
    </location>
</feature>
<dbReference type="CDD" id="cd00044">
    <property type="entry name" value="CysPc"/>
    <property type="match status" value="1"/>
</dbReference>
<keyword evidence="3 6" id="KW-0378">Hydrolase</keyword>
<dbReference type="InterPro" id="IPR035892">
    <property type="entry name" value="C2_domain_sf"/>
</dbReference>
<dbReference type="PROSITE" id="PS00139">
    <property type="entry name" value="THIOL_PROTEASE_CYS"/>
    <property type="match status" value="1"/>
</dbReference>
<feature type="domain" description="C2" evidence="7">
    <location>
        <begin position="462"/>
        <end position="578"/>
    </location>
</feature>
<dbReference type="PRINTS" id="PR00704">
    <property type="entry name" value="CALPAIN"/>
</dbReference>
<dbReference type="InterPro" id="IPR033883">
    <property type="entry name" value="C2_III"/>
</dbReference>
<protein>
    <submittedName>
        <fullName evidence="9">Calpain-5</fullName>
    </submittedName>
</protein>
<dbReference type="PANTHER" id="PTHR10183:SF379">
    <property type="entry name" value="CALPAIN-5"/>
    <property type="match status" value="1"/>
</dbReference>
<evidence type="ECO:0000256" key="6">
    <source>
        <dbReference type="PROSITE-ProRule" id="PRU00239"/>
    </source>
</evidence>
<evidence type="ECO:0000313" key="10">
    <source>
        <dbReference type="Proteomes" id="UP001151699"/>
    </source>
</evidence>
<dbReference type="Pfam" id="PF01067">
    <property type="entry name" value="Calpain_III"/>
    <property type="match status" value="1"/>
</dbReference>
<dbReference type="SUPFAM" id="SSF54001">
    <property type="entry name" value="Cysteine proteinases"/>
    <property type="match status" value="1"/>
</dbReference>
<dbReference type="SMART" id="SM00239">
    <property type="entry name" value="C2"/>
    <property type="match status" value="1"/>
</dbReference>
<dbReference type="InterPro" id="IPR001300">
    <property type="entry name" value="Peptidase_C2_calpain_cat"/>
</dbReference>